<gene>
    <name evidence="2" type="ORF">METZ01_LOCUS176769</name>
</gene>
<keyword evidence="1" id="KW-0812">Transmembrane</keyword>
<proteinExistence type="predicted"/>
<evidence type="ECO:0000313" key="2">
    <source>
        <dbReference type="EMBL" id="SVB23915.1"/>
    </source>
</evidence>
<dbReference type="AlphaFoldDB" id="A0A382CCT1"/>
<protein>
    <submittedName>
        <fullName evidence="2">Uncharacterized protein</fullName>
    </submittedName>
</protein>
<organism evidence="2">
    <name type="scientific">marine metagenome</name>
    <dbReference type="NCBI Taxonomy" id="408172"/>
    <lineage>
        <taxon>unclassified sequences</taxon>
        <taxon>metagenomes</taxon>
        <taxon>ecological metagenomes</taxon>
    </lineage>
</organism>
<feature type="transmembrane region" description="Helical" evidence="1">
    <location>
        <begin position="171"/>
        <end position="200"/>
    </location>
</feature>
<dbReference type="EMBL" id="UINC01033905">
    <property type="protein sequence ID" value="SVB23915.1"/>
    <property type="molecule type" value="Genomic_DNA"/>
</dbReference>
<keyword evidence="1" id="KW-1133">Transmembrane helix</keyword>
<sequence length="224" mass="25283">MTSEPQSLASEAEEAWGIGFASIGDPHHEIRDTCQERGIVNVFSNPDFGHLDSRPWASHLKGYFQPAVVAIASNSRVLYRWRCRPTRKNMSGAGQRPTAEYVWSQVENQRVQGTKDVELDESPEFALTDVSWFTFLSIMLAHGWFIRPKAFPLARKGDKRSARPSRMRRRIALFVAAWAVAFVVFPVGWVVSSLVLWGALVWPGIATVNRQFQNISEAEPPLRS</sequence>
<reference evidence="2" key="1">
    <citation type="submission" date="2018-05" db="EMBL/GenBank/DDBJ databases">
        <authorList>
            <person name="Lanie J.A."/>
            <person name="Ng W.-L."/>
            <person name="Kazmierczak K.M."/>
            <person name="Andrzejewski T.M."/>
            <person name="Davidsen T.M."/>
            <person name="Wayne K.J."/>
            <person name="Tettelin H."/>
            <person name="Glass J.I."/>
            <person name="Rusch D."/>
            <person name="Podicherti R."/>
            <person name="Tsui H.-C.T."/>
            <person name="Winkler M.E."/>
        </authorList>
    </citation>
    <scope>NUCLEOTIDE SEQUENCE</scope>
</reference>
<evidence type="ECO:0000256" key="1">
    <source>
        <dbReference type="SAM" id="Phobius"/>
    </source>
</evidence>
<name>A0A382CCT1_9ZZZZ</name>
<accession>A0A382CCT1</accession>
<keyword evidence="1" id="KW-0472">Membrane</keyword>